<name>M7T4L1_EUTLA</name>
<accession>M7T4L1</accession>
<dbReference type="KEGG" id="ela:UCREL1_1401"/>
<dbReference type="AlphaFoldDB" id="M7T4L1"/>
<dbReference type="HOGENOM" id="CLU_1972163_0_0_1"/>
<evidence type="ECO:0000313" key="1">
    <source>
        <dbReference type="EMBL" id="EMR71542.1"/>
    </source>
</evidence>
<dbReference type="STRING" id="1287681.M7T4L1"/>
<organism evidence="1 2">
    <name type="scientific">Eutypa lata (strain UCR-EL1)</name>
    <name type="common">Grapevine dieback disease fungus</name>
    <name type="synonym">Eutypa armeniacae</name>
    <dbReference type="NCBI Taxonomy" id="1287681"/>
    <lineage>
        <taxon>Eukaryota</taxon>
        <taxon>Fungi</taxon>
        <taxon>Dikarya</taxon>
        <taxon>Ascomycota</taxon>
        <taxon>Pezizomycotina</taxon>
        <taxon>Sordariomycetes</taxon>
        <taxon>Xylariomycetidae</taxon>
        <taxon>Xylariales</taxon>
        <taxon>Diatrypaceae</taxon>
        <taxon>Eutypa</taxon>
    </lineage>
</organism>
<gene>
    <name evidence="1" type="ORF">UCREL1_1401</name>
</gene>
<proteinExistence type="predicted"/>
<dbReference type="EMBL" id="KB705626">
    <property type="protein sequence ID" value="EMR71542.1"/>
    <property type="molecule type" value="Genomic_DNA"/>
</dbReference>
<reference evidence="2" key="1">
    <citation type="journal article" date="2013" name="Genome Announc.">
        <title>Draft genome sequence of the grapevine dieback fungus Eutypa lata UCR-EL1.</title>
        <authorList>
            <person name="Blanco-Ulate B."/>
            <person name="Rolshausen P.E."/>
            <person name="Cantu D."/>
        </authorList>
    </citation>
    <scope>NUCLEOTIDE SEQUENCE [LARGE SCALE GENOMIC DNA]</scope>
    <source>
        <strain evidence="2">UCR-EL1</strain>
    </source>
</reference>
<protein>
    <recommendedName>
        <fullName evidence="3">CND01770-like protein</fullName>
    </recommendedName>
</protein>
<dbReference type="eggNOG" id="ENOG502SS2J">
    <property type="taxonomic scope" value="Eukaryota"/>
</dbReference>
<evidence type="ECO:0000313" key="2">
    <source>
        <dbReference type="Proteomes" id="UP000012174"/>
    </source>
</evidence>
<sequence>MYIPSAQKILAAGLALTGVPLSADPSSVAEGSVLDFAVEECKDSDGNTRCTKPFLVTKSTCYNIEWKTEGVVSHTTAEVRDAGSDELVYYRDTDGEWTAKKGELVYLDFKPKILGQGNATVDYKVTTCE</sequence>
<dbReference type="Proteomes" id="UP000012174">
    <property type="component" value="Unassembled WGS sequence"/>
</dbReference>
<dbReference type="OMA" id="DFKPKIW"/>
<keyword evidence="2" id="KW-1185">Reference proteome</keyword>
<dbReference type="OrthoDB" id="2566743at2759"/>
<evidence type="ECO:0008006" key="3">
    <source>
        <dbReference type="Google" id="ProtNLM"/>
    </source>
</evidence>